<dbReference type="AlphaFoldDB" id="A0A3Q9UYG8"/>
<name>A0A3Q9UYG8_9MICO</name>
<reference evidence="2 3" key="1">
    <citation type="submission" date="2018-03" db="EMBL/GenBank/DDBJ databases">
        <title>Bacteriophage NCPPB3778 and a type I-E CRISPR drive the evolution of the US Biological Select Agent, Rathayibacter toxicus.</title>
        <authorList>
            <person name="Davis E.W.II."/>
            <person name="Tabima J.F."/>
            <person name="Weisberg A.J."/>
            <person name="Dantas Lopes L."/>
            <person name="Wiseman M.S."/>
            <person name="Wiseman M.S."/>
            <person name="Pupko T."/>
            <person name="Belcher M.S."/>
            <person name="Sechler A.J."/>
            <person name="Tancos M.A."/>
            <person name="Schroeder B.K."/>
            <person name="Murray T.D."/>
            <person name="Luster D.G."/>
            <person name="Schneider W.L."/>
            <person name="Rogers E."/>
            <person name="Andreote F.D."/>
            <person name="Grunwald N.J."/>
            <person name="Putnam M.L."/>
            <person name="Chang J.H."/>
        </authorList>
    </citation>
    <scope>NUCLEOTIDE SEQUENCE [LARGE SCALE GENOMIC DNA]</scope>
    <source>
        <strain evidence="2 3">DSM 15932</strain>
    </source>
</reference>
<accession>A0A3Q9UYG8</accession>
<gene>
    <name evidence="2" type="ORF">C1I64_05355</name>
</gene>
<sequence length="103" mass="10535">MVPTASVAVAAREIVPATVDPLTGAVMLTTGFTVSAAALAELPGAVATIGTRRRAASAPMIVARAVRRRIAVPLFRRSRKSPRTGVSLGRAASSARAPDGDRS</sequence>
<evidence type="ECO:0000256" key="1">
    <source>
        <dbReference type="SAM" id="MobiDB-lite"/>
    </source>
</evidence>
<organism evidence="2 3">
    <name type="scientific">Rathayibacter festucae DSM 15932</name>
    <dbReference type="NCBI Taxonomy" id="1328866"/>
    <lineage>
        <taxon>Bacteria</taxon>
        <taxon>Bacillati</taxon>
        <taxon>Actinomycetota</taxon>
        <taxon>Actinomycetes</taxon>
        <taxon>Micrococcales</taxon>
        <taxon>Microbacteriaceae</taxon>
        <taxon>Rathayibacter</taxon>
    </lineage>
</organism>
<dbReference type="EMBL" id="CP028137">
    <property type="protein sequence ID" value="AZZ51526.1"/>
    <property type="molecule type" value="Genomic_DNA"/>
</dbReference>
<feature type="region of interest" description="Disordered" evidence="1">
    <location>
        <begin position="79"/>
        <end position="103"/>
    </location>
</feature>
<proteinExistence type="predicted"/>
<dbReference type="KEGG" id="rfs:C1I64_05355"/>
<evidence type="ECO:0000313" key="2">
    <source>
        <dbReference type="EMBL" id="AZZ51526.1"/>
    </source>
</evidence>
<dbReference type="Proteomes" id="UP000285317">
    <property type="component" value="Chromosome"/>
</dbReference>
<protein>
    <submittedName>
        <fullName evidence="2">Uncharacterized protein</fullName>
    </submittedName>
</protein>
<evidence type="ECO:0000313" key="3">
    <source>
        <dbReference type="Proteomes" id="UP000285317"/>
    </source>
</evidence>